<gene>
    <name evidence="2" type="ORF">Godav_028856</name>
</gene>
<dbReference type="AlphaFoldDB" id="A0A7J8T590"/>
<evidence type="ECO:0000313" key="2">
    <source>
        <dbReference type="EMBL" id="MBA0633557.1"/>
    </source>
</evidence>
<dbReference type="Proteomes" id="UP000593561">
    <property type="component" value="Unassembled WGS sequence"/>
</dbReference>
<name>A0A7J8T590_GOSDV</name>
<organism evidence="2 3">
    <name type="scientific">Gossypium davidsonii</name>
    <name type="common">Davidson's cotton</name>
    <name type="synonym">Gossypium klotzschianum subsp. davidsonii</name>
    <dbReference type="NCBI Taxonomy" id="34287"/>
    <lineage>
        <taxon>Eukaryota</taxon>
        <taxon>Viridiplantae</taxon>
        <taxon>Streptophyta</taxon>
        <taxon>Embryophyta</taxon>
        <taxon>Tracheophyta</taxon>
        <taxon>Spermatophyta</taxon>
        <taxon>Magnoliopsida</taxon>
        <taxon>eudicotyledons</taxon>
        <taxon>Gunneridae</taxon>
        <taxon>Pentapetalae</taxon>
        <taxon>rosids</taxon>
        <taxon>malvids</taxon>
        <taxon>Malvales</taxon>
        <taxon>Malvaceae</taxon>
        <taxon>Malvoideae</taxon>
        <taxon>Gossypium</taxon>
    </lineage>
</organism>
<feature type="non-terminal residue" evidence="2">
    <location>
        <position position="1"/>
    </location>
</feature>
<comment type="caution">
    <text evidence="2">The sequence shown here is derived from an EMBL/GenBank/DDBJ whole genome shotgun (WGS) entry which is preliminary data.</text>
</comment>
<evidence type="ECO:0000256" key="1">
    <source>
        <dbReference type="SAM" id="MobiDB-lite"/>
    </source>
</evidence>
<protein>
    <submittedName>
        <fullName evidence="2">Uncharacterized protein</fullName>
    </submittedName>
</protein>
<sequence>DLSIGSHPVPSKDGISRATKKVRLRPAESSDSKDHIVNENGVKVDALDGQKVSKKNSLDQLPIPKQPEKMKILN</sequence>
<dbReference type="EMBL" id="JABFAC010005181">
    <property type="protein sequence ID" value="MBA0633557.1"/>
    <property type="molecule type" value="Genomic_DNA"/>
</dbReference>
<evidence type="ECO:0000313" key="3">
    <source>
        <dbReference type="Proteomes" id="UP000593561"/>
    </source>
</evidence>
<proteinExistence type="predicted"/>
<feature type="region of interest" description="Disordered" evidence="1">
    <location>
        <begin position="1"/>
        <end position="74"/>
    </location>
</feature>
<accession>A0A7J8T590</accession>
<feature type="compositionally biased region" description="Basic and acidic residues" evidence="1">
    <location>
        <begin position="25"/>
        <end position="37"/>
    </location>
</feature>
<reference evidence="2 3" key="1">
    <citation type="journal article" date="2019" name="Genome Biol. Evol.">
        <title>Insights into the evolution of the New World diploid cottons (Gossypium, subgenus Houzingenia) based on genome sequencing.</title>
        <authorList>
            <person name="Grover C.E."/>
            <person name="Arick M.A. 2nd"/>
            <person name="Thrash A."/>
            <person name="Conover J.L."/>
            <person name="Sanders W.S."/>
            <person name="Peterson D.G."/>
            <person name="Frelichowski J.E."/>
            <person name="Scheffler J.A."/>
            <person name="Scheffler B.E."/>
            <person name="Wendel J.F."/>
        </authorList>
    </citation>
    <scope>NUCLEOTIDE SEQUENCE [LARGE SCALE GENOMIC DNA]</scope>
    <source>
        <strain evidence="2">27</strain>
        <tissue evidence="2">Leaf</tissue>
    </source>
</reference>
<keyword evidence="3" id="KW-1185">Reference proteome</keyword>